<evidence type="ECO:0000313" key="6">
    <source>
        <dbReference type="Proteomes" id="UP000307440"/>
    </source>
</evidence>
<dbReference type="InterPro" id="IPR007527">
    <property type="entry name" value="Znf_SWIM"/>
</dbReference>
<dbReference type="Gene3D" id="3.30.40.10">
    <property type="entry name" value="Zinc/RING finger domain, C3HC4 (zinc finger)"/>
    <property type="match status" value="1"/>
</dbReference>
<dbReference type="GO" id="GO:0061630">
    <property type="term" value="F:ubiquitin protein ligase activity"/>
    <property type="evidence" value="ECO:0007669"/>
    <property type="project" value="InterPro"/>
</dbReference>
<dbReference type="PROSITE" id="PS50966">
    <property type="entry name" value="ZF_SWIM"/>
    <property type="match status" value="1"/>
</dbReference>
<dbReference type="InterPro" id="IPR013083">
    <property type="entry name" value="Znf_RING/FYVE/PHD"/>
</dbReference>
<keyword evidence="1" id="KW-0479">Metal-binding</keyword>
<dbReference type="PANTHER" id="PTHR21540">
    <property type="entry name" value="RING FINGER AND SWIM DOMAIN-CONTAINING PROTEIN 2"/>
    <property type="match status" value="1"/>
</dbReference>
<feature type="region of interest" description="Disordered" evidence="2">
    <location>
        <begin position="1"/>
        <end position="116"/>
    </location>
</feature>
<gene>
    <name evidence="5" type="ORF">FA15DRAFT_674946</name>
</gene>
<dbReference type="PROSITE" id="PS50089">
    <property type="entry name" value="ZF_RING_2"/>
    <property type="match status" value="1"/>
</dbReference>
<protein>
    <recommendedName>
        <fullName evidence="7">SWIM-type domain-containing protein</fullName>
    </recommendedName>
</protein>
<evidence type="ECO:0000256" key="2">
    <source>
        <dbReference type="SAM" id="MobiDB-lite"/>
    </source>
</evidence>
<evidence type="ECO:0000313" key="5">
    <source>
        <dbReference type="EMBL" id="TFK18862.1"/>
    </source>
</evidence>
<feature type="compositionally biased region" description="Basic and acidic residues" evidence="2">
    <location>
        <begin position="101"/>
        <end position="113"/>
    </location>
</feature>
<dbReference type="InterPro" id="IPR001841">
    <property type="entry name" value="Znf_RING"/>
</dbReference>
<organism evidence="5 6">
    <name type="scientific">Coprinopsis marcescibilis</name>
    <name type="common">Agaric fungus</name>
    <name type="synonym">Psathyrella marcescibilis</name>
    <dbReference type="NCBI Taxonomy" id="230819"/>
    <lineage>
        <taxon>Eukaryota</taxon>
        <taxon>Fungi</taxon>
        <taxon>Dikarya</taxon>
        <taxon>Basidiomycota</taxon>
        <taxon>Agaricomycotina</taxon>
        <taxon>Agaricomycetes</taxon>
        <taxon>Agaricomycetidae</taxon>
        <taxon>Agaricales</taxon>
        <taxon>Agaricineae</taxon>
        <taxon>Psathyrellaceae</taxon>
        <taxon>Coprinopsis</taxon>
    </lineage>
</organism>
<dbReference type="InterPro" id="IPR039903">
    <property type="entry name" value="Zswim2"/>
</dbReference>
<feature type="domain" description="SWIM-type" evidence="4">
    <location>
        <begin position="162"/>
        <end position="194"/>
    </location>
</feature>
<keyword evidence="6" id="KW-1185">Reference proteome</keyword>
<sequence length="373" mass="40968">MAAPFSSVLYLEPPIESNIPPKRKRGSETRTGMGMGSTMTLMGSGSYRAVADLPSPKKSKSAGSLGFSQGRAKNITGVGVGSSTATEPGSSSGPVTKKRKKSEDGRPAIEKRQARLRSKCPQNILERLERARSQTFYLLERRRIAEELREEFDITGSTGNVYTVVIDHLPRCSCPDSGKGNHCKHILFVFMKVLQIPTHTSLWYQKALVSSELQEIFSIARIAPNSVANPRVQAAYARVTGKSSSPNEPKLSQKKRIPGEGDDCPICYDTMYKAAEAILVFCDGCGNAVHKICFSKWRDTSIKNETTVTCVWCRSPWVSSAGIGSTGDATTSGGYINLAREAGLSPARDTSSYYHGPRRGQRFWESRQYYDED</sequence>
<name>A0A5C3KFU5_COPMA</name>
<evidence type="ECO:0000259" key="3">
    <source>
        <dbReference type="PROSITE" id="PS50089"/>
    </source>
</evidence>
<feature type="compositionally biased region" description="Polar residues" evidence="2">
    <location>
        <begin position="81"/>
        <end position="94"/>
    </location>
</feature>
<evidence type="ECO:0008006" key="7">
    <source>
        <dbReference type="Google" id="ProtNLM"/>
    </source>
</evidence>
<dbReference type="Proteomes" id="UP000307440">
    <property type="component" value="Unassembled WGS sequence"/>
</dbReference>
<dbReference type="OrthoDB" id="2122982at2759"/>
<dbReference type="SUPFAM" id="SSF57850">
    <property type="entry name" value="RING/U-box"/>
    <property type="match status" value="1"/>
</dbReference>
<feature type="domain" description="RING-type" evidence="3">
    <location>
        <begin position="264"/>
        <end position="314"/>
    </location>
</feature>
<dbReference type="AlphaFoldDB" id="A0A5C3KFU5"/>
<dbReference type="PANTHER" id="PTHR21540:SF0">
    <property type="entry name" value="PHD FAMILY PROTEIN"/>
    <property type="match status" value="1"/>
</dbReference>
<feature type="compositionally biased region" description="Low complexity" evidence="2">
    <location>
        <begin position="29"/>
        <end position="46"/>
    </location>
</feature>
<accession>A0A5C3KFU5</accession>
<keyword evidence="1" id="KW-0862">Zinc</keyword>
<keyword evidence="1" id="KW-0863">Zinc-finger</keyword>
<proteinExistence type="predicted"/>
<reference evidence="5 6" key="1">
    <citation type="journal article" date="2019" name="Nat. Ecol. Evol.">
        <title>Megaphylogeny resolves global patterns of mushroom evolution.</title>
        <authorList>
            <person name="Varga T."/>
            <person name="Krizsan K."/>
            <person name="Foldi C."/>
            <person name="Dima B."/>
            <person name="Sanchez-Garcia M."/>
            <person name="Sanchez-Ramirez S."/>
            <person name="Szollosi G.J."/>
            <person name="Szarkandi J.G."/>
            <person name="Papp V."/>
            <person name="Albert L."/>
            <person name="Andreopoulos W."/>
            <person name="Angelini C."/>
            <person name="Antonin V."/>
            <person name="Barry K.W."/>
            <person name="Bougher N.L."/>
            <person name="Buchanan P."/>
            <person name="Buyck B."/>
            <person name="Bense V."/>
            <person name="Catcheside P."/>
            <person name="Chovatia M."/>
            <person name="Cooper J."/>
            <person name="Damon W."/>
            <person name="Desjardin D."/>
            <person name="Finy P."/>
            <person name="Geml J."/>
            <person name="Haridas S."/>
            <person name="Hughes K."/>
            <person name="Justo A."/>
            <person name="Karasinski D."/>
            <person name="Kautmanova I."/>
            <person name="Kiss B."/>
            <person name="Kocsube S."/>
            <person name="Kotiranta H."/>
            <person name="LaButti K.M."/>
            <person name="Lechner B.E."/>
            <person name="Liimatainen K."/>
            <person name="Lipzen A."/>
            <person name="Lukacs Z."/>
            <person name="Mihaltcheva S."/>
            <person name="Morgado L.N."/>
            <person name="Niskanen T."/>
            <person name="Noordeloos M.E."/>
            <person name="Ohm R.A."/>
            <person name="Ortiz-Santana B."/>
            <person name="Ovrebo C."/>
            <person name="Racz N."/>
            <person name="Riley R."/>
            <person name="Savchenko A."/>
            <person name="Shiryaev A."/>
            <person name="Soop K."/>
            <person name="Spirin V."/>
            <person name="Szebenyi C."/>
            <person name="Tomsovsky M."/>
            <person name="Tulloss R.E."/>
            <person name="Uehling J."/>
            <person name="Grigoriev I.V."/>
            <person name="Vagvolgyi C."/>
            <person name="Papp T."/>
            <person name="Martin F.M."/>
            <person name="Miettinen O."/>
            <person name="Hibbett D.S."/>
            <person name="Nagy L.G."/>
        </authorList>
    </citation>
    <scope>NUCLEOTIDE SEQUENCE [LARGE SCALE GENOMIC DNA]</scope>
    <source>
        <strain evidence="5 6">CBS 121175</strain>
    </source>
</reference>
<dbReference type="Pfam" id="PF04434">
    <property type="entry name" value="SWIM"/>
    <property type="match status" value="1"/>
</dbReference>
<dbReference type="EMBL" id="ML210373">
    <property type="protein sequence ID" value="TFK18862.1"/>
    <property type="molecule type" value="Genomic_DNA"/>
</dbReference>
<evidence type="ECO:0000259" key="4">
    <source>
        <dbReference type="PROSITE" id="PS50966"/>
    </source>
</evidence>
<dbReference type="GO" id="GO:0008270">
    <property type="term" value="F:zinc ion binding"/>
    <property type="evidence" value="ECO:0007669"/>
    <property type="project" value="UniProtKB-KW"/>
</dbReference>
<dbReference type="STRING" id="230819.A0A5C3KFU5"/>
<evidence type="ECO:0000256" key="1">
    <source>
        <dbReference type="PROSITE-ProRule" id="PRU00175"/>
    </source>
</evidence>